<organism evidence="1">
    <name type="scientific">Picea glauca</name>
    <name type="common">White spruce</name>
    <name type="synonym">Pinus glauca</name>
    <dbReference type="NCBI Taxonomy" id="3330"/>
    <lineage>
        <taxon>Eukaryota</taxon>
        <taxon>Viridiplantae</taxon>
        <taxon>Streptophyta</taxon>
        <taxon>Embryophyta</taxon>
        <taxon>Tracheophyta</taxon>
        <taxon>Spermatophyta</taxon>
        <taxon>Pinopsida</taxon>
        <taxon>Pinidae</taxon>
        <taxon>Conifers I</taxon>
        <taxon>Pinales</taxon>
        <taxon>Pinaceae</taxon>
        <taxon>Picea</taxon>
    </lineage>
</organism>
<dbReference type="EMBL" id="LKAM01000002">
    <property type="protein sequence ID" value="KUM49791.1"/>
    <property type="molecule type" value="Genomic_DNA"/>
</dbReference>
<geneLocation type="mitochondrion" evidence="1"/>
<proteinExistence type="predicted"/>
<protein>
    <submittedName>
        <fullName evidence="1">Uncharacterized protein</fullName>
    </submittedName>
</protein>
<comment type="caution">
    <text evidence="1">The sequence shown here is derived from an EMBL/GenBank/DDBJ whole genome shotgun (WGS) entry which is preliminary data.</text>
</comment>
<accession>A0A124GNT0</accession>
<evidence type="ECO:0000313" key="1">
    <source>
        <dbReference type="EMBL" id="KUM49791.1"/>
    </source>
</evidence>
<reference evidence="1" key="1">
    <citation type="journal article" date="2015" name="Genome Biol. Evol.">
        <title>Organellar Genomes of White Spruce (Picea glauca): Assembly and Annotation.</title>
        <authorList>
            <person name="Jackman S.D."/>
            <person name="Warren R.L."/>
            <person name="Gibb E.A."/>
            <person name="Vandervalk B.P."/>
            <person name="Mohamadi H."/>
            <person name="Chu J."/>
            <person name="Raymond A."/>
            <person name="Pleasance S."/>
            <person name="Coope R."/>
            <person name="Wildung M.R."/>
            <person name="Ritland C.E."/>
            <person name="Bousquet J."/>
            <person name="Jones S.J."/>
            <person name="Bohlmann J."/>
            <person name="Birol I."/>
        </authorList>
    </citation>
    <scope>NUCLEOTIDE SEQUENCE [LARGE SCALE GENOMIC DNA]</scope>
    <source>
        <tissue evidence="1">Flushing bud</tissue>
    </source>
</reference>
<gene>
    <name evidence="1" type="ORF">ABT39_MTgene3018</name>
</gene>
<keyword evidence="1" id="KW-0496">Mitochondrion</keyword>
<name>A0A124GNT0_PICGL</name>
<dbReference type="AlphaFoldDB" id="A0A124GNT0"/>
<sequence length="49" mass="5668">MRLSEVGTYFLPLSGMREGGKVRTCSSDQIRGRVTSLVRKMWVMDIKYK</sequence>